<accession>A0A7S1A9R4</accession>
<sequence length="146" mass="16157">MCELHRRRCGFQLRPQDLSCLVFGAATAMGFRRSCDLDFEERFQVSFRREAISSGHTLSVYKRGRSGSVTSATGSSDLDFPRCVVSFDGPRSLGECTRGKRCGPVTSARRRGAARKTRHWLSMELVVKEHANWVAPATCGDSVGPN</sequence>
<dbReference type="EMBL" id="HBFQ01030552">
    <property type="protein sequence ID" value="CAD8847143.1"/>
    <property type="molecule type" value="Transcribed_RNA"/>
</dbReference>
<organism evidence="1">
    <name type="scientific">Noctiluca scintillans</name>
    <name type="common">Sea sparkle</name>
    <name type="synonym">Red tide dinoflagellate</name>
    <dbReference type="NCBI Taxonomy" id="2966"/>
    <lineage>
        <taxon>Eukaryota</taxon>
        <taxon>Sar</taxon>
        <taxon>Alveolata</taxon>
        <taxon>Dinophyceae</taxon>
        <taxon>Noctilucales</taxon>
        <taxon>Noctilucaceae</taxon>
        <taxon>Noctiluca</taxon>
    </lineage>
</organism>
<name>A0A7S1A9R4_NOCSC</name>
<protein>
    <submittedName>
        <fullName evidence="1">Uncharacterized protein</fullName>
    </submittedName>
</protein>
<evidence type="ECO:0000313" key="1">
    <source>
        <dbReference type="EMBL" id="CAD8847143.1"/>
    </source>
</evidence>
<proteinExistence type="predicted"/>
<reference evidence="1" key="1">
    <citation type="submission" date="2021-01" db="EMBL/GenBank/DDBJ databases">
        <authorList>
            <person name="Corre E."/>
            <person name="Pelletier E."/>
            <person name="Niang G."/>
            <person name="Scheremetjew M."/>
            <person name="Finn R."/>
            <person name="Kale V."/>
            <person name="Holt S."/>
            <person name="Cochrane G."/>
            <person name="Meng A."/>
            <person name="Brown T."/>
            <person name="Cohen L."/>
        </authorList>
    </citation>
    <scope>NUCLEOTIDE SEQUENCE</scope>
</reference>
<dbReference type="AlphaFoldDB" id="A0A7S1A9R4"/>
<gene>
    <name evidence="1" type="ORF">NSCI0253_LOCUS21493</name>
</gene>